<proteinExistence type="predicted"/>
<organism evidence="1 2">
    <name type="scientific">Sinorhizobium alkalisoli</name>
    <dbReference type="NCBI Taxonomy" id="1752398"/>
    <lineage>
        <taxon>Bacteria</taxon>
        <taxon>Pseudomonadati</taxon>
        <taxon>Pseudomonadota</taxon>
        <taxon>Alphaproteobacteria</taxon>
        <taxon>Hyphomicrobiales</taxon>
        <taxon>Rhizobiaceae</taxon>
        <taxon>Sinorhizobium/Ensifer group</taxon>
        <taxon>Sinorhizobium</taxon>
    </lineage>
</organism>
<dbReference type="Proteomes" id="UP000094342">
    <property type="component" value="Unassembled WGS sequence"/>
</dbReference>
<reference evidence="2" key="1">
    <citation type="submission" date="2016-05" db="EMBL/GenBank/DDBJ databases">
        <authorList>
            <person name="Li Y."/>
        </authorList>
    </citation>
    <scope>NUCLEOTIDE SEQUENCE [LARGE SCALE GENOMIC DNA]</scope>
    <source>
        <strain evidence="2">YIC4027</strain>
    </source>
</reference>
<evidence type="ECO:0000313" key="2">
    <source>
        <dbReference type="Proteomes" id="UP000094342"/>
    </source>
</evidence>
<protein>
    <submittedName>
        <fullName evidence="1">Uncharacterized protein</fullName>
    </submittedName>
</protein>
<dbReference type="EMBL" id="LYBW01000057">
    <property type="protein sequence ID" value="ODR90839.1"/>
    <property type="molecule type" value="Genomic_DNA"/>
</dbReference>
<dbReference type="STRING" id="1752398.A8M32_12435"/>
<accession>A0A1E3VB87</accession>
<sequence>MGGISKADADFPADFRDPRKVIWAGFERACRGFAIRAWQASSIRGVLTKSCFGAKTELGAFPAALP</sequence>
<comment type="caution">
    <text evidence="1">The sequence shown here is derived from an EMBL/GenBank/DDBJ whole genome shotgun (WGS) entry which is preliminary data.</text>
</comment>
<name>A0A1E3VB87_9HYPH</name>
<evidence type="ECO:0000313" key="1">
    <source>
        <dbReference type="EMBL" id="ODR90839.1"/>
    </source>
</evidence>
<dbReference type="AlphaFoldDB" id="A0A1E3VB87"/>
<keyword evidence="2" id="KW-1185">Reference proteome</keyword>
<gene>
    <name evidence="1" type="ORF">A8M32_12435</name>
</gene>